<keyword evidence="9" id="KW-0255">Endonuclease</keyword>
<evidence type="ECO:0000313" key="11">
    <source>
        <dbReference type="Proteomes" id="UP000324517"/>
    </source>
</evidence>
<evidence type="ECO:0000313" key="8">
    <source>
        <dbReference type="EMBL" id="ART77024.1"/>
    </source>
</evidence>
<dbReference type="Gene3D" id="3.40.50.300">
    <property type="entry name" value="P-loop containing nucleotide triphosphate hydrolases"/>
    <property type="match status" value="1"/>
</dbReference>
<dbReference type="PIRSF" id="PIRSF005814">
    <property type="entry name" value="MutS_YshD"/>
    <property type="match status" value="1"/>
</dbReference>
<dbReference type="GO" id="GO:0140664">
    <property type="term" value="F:ATP-dependent DNA damage sensor activity"/>
    <property type="evidence" value="ECO:0007669"/>
    <property type="project" value="InterPro"/>
</dbReference>
<dbReference type="SUPFAM" id="SSF48334">
    <property type="entry name" value="DNA repair protein MutS, domain III"/>
    <property type="match status" value="1"/>
</dbReference>
<dbReference type="InterPro" id="IPR027417">
    <property type="entry name" value="P-loop_NTPase"/>
</dbReference>
<keyword evidence="9" id="KW-0540">Nuclease</keyword>
<keyword evidence="6" id="KW-0238">DNA-binding</keyword>
<evidence type="ECO:0000256" key="6">
    <source>
        <dbReference type="ARBA" id="ARBA00023125"/>
    </source>
</evidence>
<feature type="domain" description="DNA mismatch repair proteins mutS family" evidence="7">
    <location>
        <begin position="405"/>
        <end position="421"/>
    </location>
</feature>
<evidence type="ECO:0000259" key="7">
    <source>
        <dbReference type="PROSITE" id="PS00486"/>
    </source>
</evidence>
<name>A0A1Y0CPR3_9BACI</name>
<dbReference type="GO" id="GO:0030983">
    <property type="term" value="F:mismatched DNA binding"/>
    <property type="evidence" value="ECO:0007669"/>
    <property type="project" value="InterPro"/>
</dbReference>
<dbReference type="GO" id="GO:0005524">
    <property type="term" value="F:ATP binding"/>
    <property type="evidence" value="ECO:0007669"/>
    <property type="project" value="UniProtKB-KW"/>
</dbReference>
<keyword evidence="2" id="KW-0547">Nucleotide-binding</keyword>
<organism evidence="9 11">
    <name type="scientific">Sutcliffiella horikoshii</name>
    <dbReference type="NCBI Taxonomy" id="79883"/>
    <lineage>
        <taxon>Bacteria</taxon>
        <taxon>Bacillati</taxon>
        <taxon>Bacillota</taxon>
        <taxon>Bacilli</taxon>
        <taxon>Bacillales</taxon>
        <taxon>Bacillaceae</taxon>
        <taxon>Sutcliffiella</taxon>
    </lineage>
</organism>
<dbReference type="EMBL" id="CP020880">
    <property type="protein sequence ID" value="ART77024.1"/>
    <property type="molecule type" value="Genomic_DNA"/>
</dbReference>
<dbReference type="PANTHER" id="PTHR48466">
    <property type="entry name" value="OS10G0509000 PROTEIN-RELATED"/>
    <property type="match status" value="1"/>
</dbReference>
<dbReference type="SMART" id="SM00533">
    <property type="entry name" value="MUTSd"/>
    <property type="match status" value="1"/>
</dbReference>
<keyword evidence="5" id="KW-0694">RNA-binding</keyword>
<dbReference type="AlphaFoldDB" id="A0A1Y0CPR3"/>
<keyword evidence="3" id="KW-0378">Hydrolase</keyword>
<dbReference type="InterPro" id="IPR045076">
    <property type="entry name" value="MutS"/>
</dbReference>
<keyword evidence="1" id="KW-0699">rRNA-binding</keyword>
<evidence type="ECO:0000313" key="10">
    <source>
        <dbReference type="Proteomes" id="UP000195573"/>
    </source>
</evidence>
<dbReference type="Pfam" id="PF00488">
    <property type="entry name" value="MutS_V"/>
    <property type="match status" value="1"/>
</dbReference>
<evidence type="ECO:0000256" key="2">
    <source>
        <dbReference type="ARBA" id="ARBA00022741"/>
    </source>
</evidence>
<dbReference type="RefSeq" id="WP_088018670.1">
    <property type="nucleotide sequence ID" value="NZ_CP020880.1"/>
</dbReference>
<dbReference type="OrthoDB" id="9808166at2"/>
<evidence type="ECO:0000313" key="9">
    <source>
        <dbReference type="EMBL" id="TYS74422.1"/>
    </source>
</evidence>
<keyword evidence="10" id="KW-1185">Reference proteome</keyword>
<dbReference type="PANTHER" id="PTHR48466:SF2">
    <property type="entry name" value="OS10G0509000 PROTEIN"/>
    <property type="match status" value="1"/>
</dbReference>
<dbReference type="Proteomes" id="UP000324517">
    <property type="component" value="Unassembled WGS sequence"/>
</dbReference>
<dbReference type="EMBL" id="VTET01000001">
    <property type="protein sequence ID" value="TYS74422.1"/>
    <property type="molecule type" value="Genomic_DNA"/>
</dbReference>
<dbReference type="PROSITE" id="PS00486">
    <property type="entry name" value="DNA_MISMATCH_REPAIR_2"/>
    <property type="match status" value="1"/>
</dbReference>
<accession>A0A1Y0CPR3</accession>
<reference evidence="8 10" key="1">
    <citation type="submission" date="2017-04" db="EMBL/GenBank/DDBJ databases">
        <title>Complete Genome Sequence of the Bacillus horikoshii 20a strain from Cuatro Cienegas, Coahuila, Mexico.</title>
        <authorList>
            <person name="Zarza E."/>
            <person name="Alcaraz L.D."/>
            <person name="Aguilar-Salinas B."/>
            <person name="Islas A."/>
            <person name="Olmedo-Alvarez G."/>
        </authorList>
    </citation>
    <scope>NUCLEOTIDE SEQUENCE [LARGE SCALE GENOMIC DNA]</scope>
    <source>
        <strain evidence="8 10">20a</strain>
    </source>
</reference>
<dbReference type="KEGG" id="bhk:B4U37_13635"/>
<dbReference type="GO" id="GO:0019843">
    <property type="term" value="F:rRNA binding"/>
    <property type="evidence" value="ECO:0007669"/>
    <property type="project" value="UniProtKB-KW"/>
</dbReference>
<dbReference type="Proteomes" id="UP000195573">
    <property type="component" value="Chromosome"/>
</dbReference>
<proteinExistence type="predicted"/>
<evidence type="ECO:0000256" key="4">
    <source>
        <dbReference type="ARBA" id="ARBA00022840"/>
    </source>
</evidence>
<sequence length="643" mass="72512">MNNETMKALQFTDLKKDVASFALSEPGKNAVLTLGPSVNKRQIEAWLNEVTEGKKILAISSSVPIHGLHGIEYILKNLHKGIAFRPDQLMGLHDFLDTIEKLKRFMKDKEYVAPVITSYIYSVTELSHVAEEIIRCIRNGRVDDYASKELLKVRKQIATLEERIKNRIEQLVKSTKYSKYLQENLVSTRNGRYVIPVKKEYKNNIKGSVLDVSASGSTVYMEPEEISIIQDSISMLKFQEEAEEEQILFALTGLVQEHEKEIKLAMDLMVSYDVIFAKAKHSLLMNGTSPQINEHHVIRLEGARHPLLGKNAVPLNLVIGEDYDALVITGPNTGGKTVTIKTVGLLTLMAQCGMHIPAEKGSEIAIFHKVLVDIGDGQSIEQSLSTFSSRVKNIIGILAESTPQTLVLLDELGSGTDPAEGMGLATSILEELYNKGTTMLATTHYSEIKEFANEQKGFCNGSMEFNVETLKPTYRLIVGKGGDSQAFAIALRLGMHPKLIERAHQITYKETKDYSDKSDRPRHELDRQLAMNQKYVRKMKHPEKEKTKHEITFKKGDNVKIPSIGEFGIVYKPADEKGDVQVMVKGSLETFNHKRLSLYIKAEDLYTEDYDMDVVFESKENRKLRNKMKKHHVDEVILEESDD</sequence>
<dbReference type="InterPro" id="IPR007696">
    <property type="entry name" value="DNA_mismatch_repair_MutS_core"/>
</dbReference>
<dbReference type="SUPFAM" id="SSF52540">
    <property type="entry name" value="P-loop containing nucleoside triphosphate hydrolases"/>
    <property type="match status" value="1"/>
</dbReference>
<protein>
    <submittedName>
        <fullName evidence="8">DNA mismatch repair protein</fullName>
    </submittedName>
    <submittedName>
        <fullName evidence="9">Endonuclease MutS2</fullName>
    </submittedName>
</protein>
<gene>
    <name evidence="8" type="ORF">B4U37_13635</name>
    <name evidence="9" type="ORF">FZC75_01600</name>
</gene>
<dbReference type="GO" id="GO:0016887">
    <property type="term" value="F:ATP hydrolysis activity"/>
    <property type="evidence" value="ECO:0007669"/>
    <property type="project" value="InterPro"/>
</dbReference>
<evidence type="ECO:0000256" key="3">
    <source>
        <dbReference type="ARBA" id="ARBA00022801"/>
    </source>
</evidence>
<dbReference type="FunFam" id="3.40.50.300:FF:000830">
    <property type="entry name" value="Endonuclease MutS2"/>
    <property type="match status" value="1"/>
</dbReference>
<keyword evidence="4" id="KW-0067">ATP-binding</keyword>
<evidence type="ECO:0000256" key="1">
    <source>
        <dbReference type="ARBA" id="ARBA00022730"/>
    </source>
</evidence>
<dbReference type="GeneID" id="96739459"/>
<dbReference type="InterPro" id="IPR000432">
    <property type="entry name" value="DNA_mismatch_repair_MutS_C"/>
</dbReference>
<dbReference type="GO" id="GO:0045910">
    <property type="term" value="P:negative regulation of DNA recombination"/>
    <property type="evidence" value="ECO:0007669"/>
    <property type="project" value="InterPro"/>
</dbReference>
<dbReference type="InterPro" id="IPR036187">
    <property type="entry name" value="DNA_mismatch_repair_MutS_sf"/>
</dbReference>
<evidence type="ECO:0000256" key="5">
    <source>
        <dbReference type="ARBA" id="ARBA00022884"/>
    </source>
</evidence>
<dbReference type="NCBIfam" id="TIGR01069">
    <property type="entry name" value="mutS2"/>
    <property type="match status" value="1"/>
</dbReference>
<dbReference type="InterPro" id="IPR005747">
    <property type="entry name" value="MutS2"/>
</dbReference>
<dbReference type="SMART" id="SM00534">
    <property type="entry name" value="MUTSac"/>
    <property type="match status" value="1"/>
</dbReference>
<reference evidence="9 11" key="2">
    <citation type="submission" date="2019-08" db="EMBL/GenBank/DDBJ databases">
        <title>Bacillus genomes from the desert of Cuatro Cienegas, Coahuila.</title>
        <authorList>
            <person name="Olmedo-Alvarez G."/>
        </authorList>
    </citation>
    <scope>NUCLEOTIDE SEQUENCE [LARGE SCALE GENOMIC DNA]</scope>
    <source>
        <strain evidence="9 11">CH98b_3T</strain>
    </source>
</reference>
<dbReference type="GO" id="GO:0006298">
    <property type="term" value="P:mismatch repair"/>
    <property type="evidence" value="ECO:0007669"/>
    <property type="project" value="InterPro"/>
</dbReference>
<dbReference type="GO" id="GO:0004519">
    <property type="term" value="F:endonuclease activity"/>
    <property type="evidence" value="ECO:0007669"/>
    <property type="project" value="UniProtKB-KW"/>
</dbReference>